<evidence type="ECO:0000313" key="10">
    <source>
        <dbReference type="EMBL" id="MBK6267213.1"/>
    </source>
</evidence>
<dbReference type="NCBIfam" id="TIGR03625">
    <property type="entry name" value="L3_bact"/>
    <property type="match status" value="1"/>
</dbReference>
<evidence type="ECO:0000256" key="5">
    <source>
        <dbReference type="ARBA" id="ARBA00023274"/>
    </source>
</evidence>
<dbReference type="EMBL" id="JAEQBW010000015">
    <property type="protein sequence ID" value="MBK6267213.1"/>
    <property type="molecule type" value="Genomic_DNA"/>
</dbReference>
<dbReference type="Proteomes" id="UP000611723">
    <property type="component" value="Unassembled WGS sequence"/>
</dbReference>
<dbReference type="InterPro" id="IPR019927">
    <property type="entry name" value="Ribosomal_uL3_bac/org-type"/>
</dbReference>
<dbReference type="Pfam" id="PF00297">
    <property type="entry name" value="Ribosomal_L3"/>
    <property type="match status" value="1"/>
</dbReference>
<accession>A0A934X1F1</accession>
<comment type="function">
    <text evidence="7 9">One of the primary rRNA binding proteins, it binds directly near the 3'-end of the 23S rRNA, where it nucleates assembly of the 50S subunit.</text>
</comment>
<evidence type="ECO:0000256" key="4">
    <source>
        <dbReference type="ARBA" id="ARBA00022980"/>
    </source>
</evidence>
<dbReference type="AlphaFoldDB" id="A0A934X1F1"/>
<dbReference type="InterPro" id="IPR000597">
    <property type="entry name" value="Ribosomal_uL3"/>
</dbReference>
<dbReference type="Gene3D" id="2.40.30.10">
    <property type="entry name" value="Translation factors"/>
    <property type="match status" value="1"/>
</dbReference>
<dbReference type="FunFam" id="3.30.160.810:FF:000001">
    <property type="entry name" value="50S ribosomal protein L3"/>
    <property type="match status" value="1"/>
</dbReference>
<dbReference type="SUPFAM" id="SSF50447">
    <property type="entry name" value="Translation proteins"/>
    <property type="match status" value="1"/>
</dbReference>
<dbReference type="RefSeq" id="WP_201432902.1">
    <property type="nucleotide sequence ID" value="NZ_JAEQBW010000015.1"/>
</dbReference>
<dbReference type="PANTHER" id="PTHR11229:SF16">
    <property type="entry name" value="LARGE RIBOSOMAL SUBUNIT PROTEIN UL3C"/>
    <property type="match status" value="1"/>
</dbReference>
<reference evidence="10" key="1">
    <citation type="submission" date="2021-01" db="EMBL/GenBank/DDBJ databases">
        <title>Marivirga aurantiaca sp. nov., isolated from intertidal surface sediments.</title>
        <authorList>
            <person name="Zhang M."/>
        </authorList>
    </citation>
    <scope>NUCLEOTIDE SEQUENCE</scope>
    <source>
        <strain evidence="10">S37H4</strain>
    </source>
</reference>
<dbReference type="InterPro" id="IPR019926">
    <property type="entry name" value="Ribosomal_uL3_CS"/>
</dbReference>
<evidence type="ECO:0000256" key="6">
    <source>
        <dbReference type="ARBA" id="ARBA00035243"/>
    </source>
</evidence>
<dbReference type="GO" id="GO:0003735">
    <property type="term" value="F:structural constituent of ribosome"/>
    <property type="evidence" value="ECO:0007669"/>
    <property type="project" value="UniProtKB-UniRule"/>
</dbReference>
<keyword evidence="2 7" id="KW-0699">rRNA-binding</keyword>
<evidence type="ECO:0000256" key="8">
    <source>
        <dbReference type="RuleBase" id="RU003905"/>
    </source>
</evidence>
<comment type="similarity">
    <text evidence="1 7 8">Belongs to the universal ribosomal protein uL3 family.</text>
</comment>
<keyword evidence="3 7" id="KW-0694">RNA-binding</keyword>
<comment type="subunit">
    <text evidence="7 9">Part of the 50S ribosomal subunit. Forms a cluster with proteins L14 and L19.</text>
</comment>
<dbReference type="GO" id="GO:0019843">
    <property type="term" value="F:rRNA binding"/>
    <property type="evidence" value="ECO:0007669"/>
    <property type="project" value="UniProtKB-UniRule"/>
</dbReference>
<dbReference type="Gene3D" id="3.30.160.810">
    <property type="match status" value="1"/>
</dbReference>
<dbReference type="PANTHER" id="PTHR11229">
    <property type="entry name" value="50S RIBOSOMAL PROTEIN L3"/>
    <property type="match status" value="1"/>
</dbReference>
<dbReference type="HAMAP" id="MF_01325_B">
    <property type="entry name" value="Ribosomal_uL3_B"/>
    <property type="match status" value="1"/>
</dbReference>
<evidence type="ECO:0000256" key="1">
    <source>
        <dbReference type="ARBA" id="ARBA00006540"/>
    </source>
</evidence>
<sequence length="212" mass="22561">MSGIIGKKIGMTSIYGADGHNVACTVIEAGPCVVTQVKSEETDGYSAVQLGFGERKEKNTPKALKGHFSNAQTTPKRKLIEFREHVGEEPFVHNLSLGQLVKIEDVFVEGDFVDVAGISKGKGFQGVVKRHGFGGVGQATHGQHNRGRAPGSIGGASYPARVFPGMRMAGRMGGDRVKNTNLRVLKVIPEKNLLLISGSVPGAKNSIVIIEK</sequence>
<comment type="caution">
    <text evidence="10">The sequence shown here is derived from an EMBL/GenBank/DDBJ whole genome shotgun (WGS) entry which is preliminary data.</text>
</comment>
<proteinExistence type="inferred from homology"/>
<evidence type="ECO:0000256" key="3">
    <source>
        <dbReference type="ARBA" id="ARBA00022884"/>
    </source>
</evidence>
<dbReference type="GO" id="GO:0022625">
    <property type="term" value="C:cytosolic large ribosomal subunit"/>
    <property type="evidence" value="ECO:0007669"/>
    <property type="project" value="TreeGrafter"/>
</dbReference>
<name>A0A934X1F1_9BACT</name>
<gene>
    <name evidence="7 10" type="primary">rplC</name>
    <name evidence="10" type="ORF">JKA74_19385</name>
</gene>
<dbReference type="InterPro" id="IPR009000">
    <property type="entry name" value="Transl_B-barrel_sf"/>
</dbReference>
<dbReference type="GO" id="GO:0006412">
    <property type="term" value="P:translation"/>
    <property type="evidence" value="ECO:0007669"/>
    <property type="project" value="UniProtKB-UniRule"/>
</dbReference>
<dbReference type="PROSITE" id="PS00474">
    <property type="entry name" value="RIBOSOMAL_L3"/>
    <property type="match status" value="1"/>
</dbReference>
<organism evidence="10 11">
    <name type="scientific">Marivirga aurantiaca</name>
    <dbReference type="NCBI Taxonomy" id="2802615"/>
    <lineage>
        <taxon>Bacteria</taxon>
        <taxon>Pseudomonadati</taxon>
        <taxon>Bacteroidota</taxon>
        <taxon>Cytophagia</taxon>
        <taxon>Cytophagales</taxon>
        <taxon>Marivirgaceae</taxon>
        <taxon>Marivirga</taxon>
    </lineage>
</organism>
<protein>
    <recommendedName>
        <fullName evidence="6 7">Large ribosomal subunit protein uL3</fullName>
    </recommendedName>
</protein>
<dbReference type="FunFam" id="2.40.30.10:FF:000047">
    <property type="entry name" value="50S ribosomal protein L3"/>
    <property type="match status" value="1"/>
</dbReference>
<evidence type="ECO:0000256" key="7">
    <source>
        <dbReference type="HAMAP-Rule" id="MF_01325"/>
    </source>
</evidence>
<keyword evidence="11" id="KW-1185">Reference proteome</keyword>
<evidence type="ECO:0000256" key="2">
    <source>
        <dbReference type="ARBA" id="ARBA00022730"/>
    </source>
</evidence>
<keyword evidence="4 7" id="KW-0689">Ribosomal protein</keyword>
<evidence type="ECO:0000313" key="11">
    <source>
        <dbReference type="Proteomes" id="UP000611723"/>
    </source>
</evidence>
<keyword evidence="5 7" id="KW-0687">Ribonucleoprotein</keyword>
<evidence type="ECO:0000256" key="9">
    <source>
        <dbReference type="RuleBase" id="RU003906"/>
    </source>
</evidence>